<name>A0A8H9C6W6_9HYPH</name>
<dbReference type="EMBL" id="AP024145">
    <property type="protein sequence ID" value="BCM85652.1"/>
    <property type="molecule type" value="Genomic_DNA"/>
</dbReference>
<dbReference type="RefSeq" id="WP_131800150.1">
    <property type="nucleotide sequence ID" value="NZ_AP024145.1"/>
</dbReference>
<dbReference type="OrthoDB" id="9553342at2"/>
<proteinExistence type="predicted"/>
<evidence type="ECO:0000313" key="1">
    <source>
        <dbReference type="EMBL" id="BCM85652.1"/>
    </source>
</evidence>
<evidence type="ECO:0000313" key="2">
    <source>
        <dbReference type="Proteomes" id="UP000663508"/>
    </source>
</evidence>
<dbReference type="InterPro" id="IPR049065">
    <property type="entry name" value="Nakanori"/>
</dbReference>
<dbReference type="AlphaFoldDB" id="A0A8H9C6W6"/>
<dbReference type="PANTHER" id="PTHR36482:SF5">
    <property type="entry name" value="23 KDA JASMONATE-INDUCED PROTEIN-LIKE"/>
    <property type="match status" value="1"/>
</dbReference>
<reference evidence="1" key="1">
    <citation type="submission" date="2020-11" db="EMBL/GenBank/DDBJ databases">
        <title>Complete genome sequence of a novel pathogenic Methylobacterium strain isolated from rice in Vietnam.</title>
        <authorList>
            <person name="Lai K."/>
            <person name="Okazaki S."/>
            <person name="Higashi K."/>
            <person name="Mori H."/>
            <person name="Toyoda A."/>
            <person name="Kurokawa K."/>
        </authorList>
    </citation>
    <scope>NUCLEOTIDE SEQUENCE</scope>
    <source>
        <strain evidence="1">VL1</strain>
    </source>
</reference>
<dbReference type="Pfam" id="PF21230">
    <property type="entry name" value="Nakanori"/>
    <property type="match status" value="1"/>
</dbReference>
<organism evidence="1 2">
    <name type="scientific">Methylobacterium indicum</name>
    <dbReference type="NCBI Taxonomy" id="1775910"/>
    <lineage>
        <taxon>Bacteria</taxon>
        <taxon>Pseudomonadati</taxon>
        <taxon>Pseudomonadota</taxon>
        <taxon>Alphaproteobacteria</taxon>
        <taxon>Hyphomicrobiales</taxon>
        <taxon>Methylobacteriaceae</taxon>
        <taxon>Methylobacterium</taxon>
    </lineage>
</organism>
<protein>
    <submittedName>
        <fullName evidence="1">Uncharacterized protein</fullName>
    </submittedName>
</protein>
<accession>A0A8H9C6W6</accession>
<dbReference type="KEGG" id="mind:mvi_41130"/>
<gene>
    <name evidence="1" type="ORF">mvi_41130</name>
</gene>
<sequence length="222" mass="24162">MILGPAVTSATLKTDARYRDAKATATLLSSYALEQRGSTDFEVMKVVNGMKDEYASGASTLLRVFNASGGRLFLRSDVHWHGKVWKYPLDLVIENGQWSIALVVHAARFEGVAGGIVYRTEEVPTDIFCGWDVPFWDGPFSSSHKNTVCAEIRKPGHYDAETNLGIMRNLTNGGGASARAEHTGKAEERPFEVDHDYVAVVLTAAGTSPVTDIVIGRSDTLQ</sequence>
<dbReference type="Proteomes" id="UP000663508">
    <property type="component" value="Chromosome"/>
</dbReference>
<dbReference type="InterPro" id="IPR053085">
    <property type="entry name" value="Jasmonate-induced_protein"/>
</dbReference>
<dbReference type="PANTHER" id="PTHR36482">
    <property type="entry name" value="OSJNBA0024J22.15 PROTEIN"/>
    <property type="match status" value="1"/>
</dbReference>